<dbReference type="GeneID" id="106171039"/>
<dbReference type="PANTHER" id="PTHR24251">
    <property type="entry name" value="OVOCHYMASE-RELATED"/>
    <property type="match status" value="1"/>
</dbReference>
<dbReference type="InterPro" id="IPR000859">
    <property type="entry name" value="CUB_dom"/>
</dbReference>
<keyword evidence="1" id="KW-0677">Repeat</keyword>
<gene>
    <name evidence="7" type="primary">LOC106171039</name>
</gene>
<keyword evidence="7" id="KW-0378">Hydrolase</keyword>
<dbReference type="AlphaFoldDB" id="A0A1S3J8E5"/>
<evidence type="ECO:0000313" key="6">
    <source>
        <dbReference type="Proteomes" id="UP000085678"/>
    </source>
</evidence>
<keyword evidence="2 3" id="KW-1015">Disulfide bond</keyword>
<dbReference type="InParanoid" id="A0A1S3J8E5"/>
<keyword evidence="4" id="KW-0732">Signal</keyword>
<evidence type="ECO:0000256" key="3">
    <source>
        <dbReference type="PROSITE-ProRule" id="PRU00059"/>
    </source>
</evidence>
<dbReference type="STRING" id="7574.A0A1S3J8E5"/>
<sequence>MTVMRAVAYFSVFVSVILSLGTAQNDDCGPSTFTNKEGTISSPGYPQPYKRDTDCYYNITVWGASSISVHWNSAVDLEKEACNATLGGDFLYITLSNGTQMEELCGANRTQEDFTVEGDSLFFRFVTDRSGAAGKGFSFQYTANYSNGGDLNVFSVSKMFIWLLMVAFLNACINNA</sequence>
<protein>
    <submittedName>
        <fullName evidence="7">Mannan-binding lectin serine protease 1</fullName>
    </submittedName>
</protein>
<feature type="domain" description="CUB" evidence="5">
    <location>
        <begin position="28"/>
        <end position="144"/>
    </location>
</feature>
<evidence type="ECO:0000256" key="4">
    <source>
        <dbReference type="SAM" id="SignalP"/>
    </source>
</evidence>
<dbReference type="SUPFAM" id="SSF49854">
    <property type="entry name" value="Spermadhesin, CUB domain"/>
    <property type="match status" value="1"/>
</dbReference>
<keyword evidence="7" id="KW-0645">Protease</keyword>
<dbReference type="Gene3D" id="2.60.120.290">
    <property type="entry name" value="Spermadhesin, CUB domain"/>
    <property type="match status" value="1"/>
</dbReference>
<dbReference type="GO" id="GO:0008233">
    <property type="term" value="F:peptidase activity"/>
    <property type="evidence" value="ECO:0007669"/>
    <property type="project" value="UniProtKB-KW"/>
</dbReference>
<feature type="signal peptide" evidence="4">
    <location>
        <begin position="1"/>
        <end position="23"/>
    </location>
</feature>
<dbReference type="CDD" id="cd00041">
    <property type="entry name" value="CUB"/>
    <property type="match status" value="1"/>
</dbReference>
<dbReference type="RefSeq" id="XP_013406583.1">
    <property type="nucleotide sequence ID" value="XM_013551129.1"/>
</dbReference>
<accession>A0A1S3J8E5</accession>
<dbReference type="PANTHER" id="PTHR24251:SF52">
    <property type="entry name" value="CUB DOMAIN-CONTAINING PROTEIN"/>
    <property type="match status" value="1"/>
</dbReference>
<proteinExistence type="predicted"/>
<evidence type="ECO:0000256" key="2">
    <source>
        <dbReference type="ARBA" id="ARBA00023157"/>
    </source>
</evidence>
<feature type="chain" id="PRO_5010222791" evidence="4">
    <location>
        <begin position="24"/>
        <end position="176"/>
    </location>
</feature>
<dbReference type="Proteomes" id="UP000085678">
    <property type="component" value="Unplaced"/>
</dbReference>
<evidence type="ECO:0000256" key="1">
    <source>
        <dbReference type="ARBA" id="ARBA00022737"/>
    </source>
</evidence>
<dbReference type="SMART" id="SM00042">
    <property type="entry name" value="CUB"/>
    <property type="match status" value="1"/>
</dbReference>
<dbReference type="OrthoDB" id="6369184at2759"/>
<feature type="disulfide bond" evidence="3">
    <location>
        <begin position="28"/>
        <end position="55"/>
    </location>
</feature>
<name>A0A1S3J8E5_LINAN</name>
<dbReference type="Pfam" id="PF00431">
    <property type="entry name" value="CUB"/>
    <property type="match status" value="1"/>
</dbReference>
<dbReference type="GO" id="GO:0006508">
    <property type="term" value="P:proteolysis"/>
    <property type="evidence" value="ECO:0007669"/>
    <property type="project" value="UniProtKB-KW"/>
</dbReference>
<comment type="caution">
    <text evidence="3">Lacks conserved residue(s) required for the propagation of feature annotation.</text>
</comment>
<evidence type="ECO:0000313" key="7">
    <source>
        <dbReference type="RefSeq" id="XP_013406583.1"/>
    </source>
</evidence>
<evidence type="ECO:0000259" key="5">
    <source>
        <dbReference type="PROSITE" id="PS01180"/>
    </source>
</evidence>
<dbReference type="InterPro" id="IPR035914">
    <property type="entry name" value="Sperma_CUB_dom_sf"/>
</dbReference>
<keyword evidence="6" id="KW-1185">Reference proteome</keyword>
<organism evidence="6 7">
    <name type="scientific">Lingula anatina</name>
    <name type="common">Brachiopod</name>
    <name type="synonym">Lingula unguis</name>
    <dbReference type="NCBI Taxonomy" id="7574"/>
    <lineage>
        <taxon>Eukaryota</taxon>
        <taxon>Metazoa</taxon>
        <taxon>Spiralia</taxon>
        <taxon>Lophotrochozoa</taxon>
        <taxon>Brachiopoda</taxon>
        <taxon>Linguliformea</taxon>
        <taxon>Lingulata</taxon>
        <taxon>Lingulida</taxon>
        <taxon>Linguloidea</taxon>
        <taxon>Lingulidae</taxon>
        <taxon>Lingula</taxon>
    </lineage>
</organism>
<dbReference type="PROSITE" id="PS01180">
    <property type="entry name" value="CUB"/>
    <property type="match status" value="1"/>
</dbReference>
<reference evidence="7" key="1">
    <citation type="submission" date="2025-08" db="UniProtKB">
        <authorList>
            <consortium name="RefSeq"/>
        </authorList>
    </citation>
    <scope>IDENTIFICATION</scope>
    <source>
        <tissue evidence="7">Gonads</tissue>
    </source>
</reference>
<dbReference type="KEGG" id="lak:106171039"/>